<reference evidence="13" key="1">
    <citation type="submission" date="2021-04" db="EMBL/GenBank/DDBJ databases">
        <authorList>
            <consortium name="Molecular Ecology Group"/>
        </authorList>
    </citation>
    <scope>NUCLEOTIDE SEQUENCE</scope>
</reference>
<evidence type="ECO:0000256" key="9">
    <source>
        <dbReference type="ARBA" id="ARBA00023242"/>
    </source>
</evidence>
<protein>
    <recommendedName>
        <fullName evidence="12">C2H2-type domain-containing protein</fullName>
    </recommendedName>
</protein>
<feature type="region of interest" description="Disordered" evidence="11">
    <location>
        <begin position="532"/>
        <end position="580"/>
    </location>
</feature>
<keyword evidence="7" id="KW-0238">DNA-binding</keyword>
<evidence type="ECO:0000256" key="8">
    <source>
        <dbReference type="ARBA" id="ARBA00023163"/>
    </source>
</evidence>
<feature type="region of interest" description="Disordered" evidence="11">
    <location>
        <begin position="446"/>
        <end position="478"/>
    </location>
</feature>
<feature type="domain" description="C2H2-type" evidence="12">
    <location>
        <begin position="352"/>
        <end position="379"/>
    </location>
</feature>
<dbReference type="SUPFAM" id="SSF57667">
    <property type="entry name" value="beta-beta-alpha zinc fingers"/>
    <property type="match status" value="2"/>
</dbReference>
<dbReference type="GO" id="GO:0000981">
    <property type="term" value="F:DNA-binding transcription factor activity, RNA polymerase II-specific"/>
    <property type="evidence" value="ECO:0007669"/>
    <property type="project" value="TreeGrafter"/>
</dbReference>
<dbReference type="PANTHER" id="PTHR19818">
    <property type="entry name" value="ZINC FINGER PROTEIN ZIC AND GLI"/>
    <property type="match status" value="1"/>
</dbReference>
<evidence type="ECO:0000256" key="5">
    <source>
        <dbReference type="ARBA" id="ARBA00022833"/>
    </source>
</evidence>
<evidence type="ECO:0000256" key="2">
    <source>
        <dbReference type="ARBA" id="ARBA00022723"/>
    </source>
</evidence>
<dbReference type="GO" id="GO:0045944">
    <property type="term" value="P:positive regulation of transcription by RNA polymerase II"/>
    <property type="evidence" value="ECO:0007669"/>
    <property type="project" value="UniProtKB-ARBA"/>
</dbReference>
<feature type="region of interest" description="Disordered" evidence="11">
    <location>
        <begin position="612"/>
        <end position="643"/>
    </location>
</feature>
<keyword evidence="14" id="KW-1185">Reference proteome</keyword>
<dbReference type="OrthoDB" id="6155966at2759"/>
<gene>
    <name evidence="13" type="ORF">CUNI_LOCUS1423</name>
</gene>
<evidence type="ECO:0000313" key="13">
    <source>
        <dbReference type="EMBL" id="CAG5115865.1"/>
    </source>
</evidence>
<dbReference type="SMART" id="SM00355">
    <property type="entry name" value="ZnF_C2H2"/>
    <property type="match status" value="4"/>
</dbReference>
<evidence type="ECO:0000256" key="4">
    <source>
        <dbReference type="ARBA" id="ARBA00022771"/>
    </source>
</evidence>
<dbReference type="GO" id="GO:0005634">
    <property type="term" value="C:nucleus"/>
    <property type="evidence" value="ECO:0007669"/>
    <property type="project" value="UniProtKB-SubCell"/>
</dbReference>
<keyword evidence="8" id="KW-0804">Transcription</keyword>
<dbReference type="FunFam" id="3.30.160.60:FF:000148">
    <property type="entry name" value="zinc finger protein Gfi-1"/>
    <property type="match status" value="1"/>
</dbReference>
<dbReference type="EMBL" id="CAJHNH020000176">
    <property type="protein sequence ID" value="CAG5115865.1"/>
    <property type="molecule type" value="Genomic_DNA"/>
</dbReference>
<dbReference type="PROSITE" id="PS50157">
    <property type="entry name" value="ZINC_FINGER_C2H2_2"/>
    <property type="match status" value="4"/>
</dbReference>
<feature type="domain" description="C2H2-type" evidence="12">
    <location>
        <begin position="428"/>
        <end position="456"/>
    </location>
</feature>
<dbReference type="PROSITE" id="PS00028">
    <property type="entry name" value="ZINC_FINGER_C2H2_1"/>
    <property type="match status" value="4"/>
</dbReference>
<name>A0A8S3YJW4_9EUPU</name>
<feature type="domain" description="C2H2-type" evidence="12">
    <location>
        <begin position="323"/>
        <end position="351"/>
    </location>
</feature>
<dbReference type="AlphaFoldDB" id="A0A8S3YJW4"/>
<organism evidence="13 14">
    <name type="scientific">Candidula unifasciata</name>
    <dbReference type="NCBI Taxonomy" id="100452"/>
    <lineage>
        <taxon>Eukaryota</taxon>
        <taxon>Metazoa</taxon>
        <taxon>Spiralia</taxon>
        <taxon>Lophotrochozoa</taxon>
        <taxon>Mollusca</taxon>
        <taxon>Gastropoda</taxon>
        <taxon>Heterobranchia</taxon>
        <taxon>Euthyneura</taxon>
        <taxon>Panpulmonata</taxon>
        <taxon>Eupulmonata</taxon>
        <taxon>Stylommatophora</taxon>
        <taxon>Helicina</taxon>
        <taxon>Helicoidea</taxon>
        <taxon>Geomitridae</taxon>
        <taxon>Candidula</taxon>
    </lineage>
</organism>
<evidence type="ECO:0000256" key="6">
    <source>
        <dbReference type="ARBA" id="ARBA00023015"/>
    </source>
</evidence>
<keyword evidence="2" id="KW-0479">Metal-binding</keyword>
<feature type="compositionally biased region" description="Basic and acidic residues" evidence="11">
    <location>
        <begin position="551"/>
        <end position="562"/>
    </location>
</feature>
<evidence type="ECO:0000256" key="10">
    <source>
        <dbReference type="PROSITE-ProRule" id="PRU00042"/>
    </source>
</evidence>
<dbReference type="InterPro" id="IPR036236">
    <property type="entry name" value="Znf_C2H2_sf"/>
</dbReference>
<keyword evidence="6" id="KW-0805">Transcription regulation</keyword>
<evidence type="ECO:0000256" key="3">
    <source>
        <dbReference type="ARBA" id="ARBA00022737"/>
    </source>
</evidence>
<dbReference type="GO" id="GO:0000978">
    <property type="term" value="F:RNA polymerase II cis-regulatory region sequence-specific DNA binding"/>
    <property type="evidence" value="ECO:0007669"/>
    <property type="project" value="TreeGrafter"/>
</dbReference>
<dbReference type="Proteomes" id="UP000678393">
    <property type="component" value="Unassembled WGS sequence"/>
</dbReference>
<evidence type="ECO:0000256" key="1">
    <source>
        <dbReference type="ARBA" id="ARBA00004123"/>
    </source>
</evidence>
<dbReference type="Pfam" id="PF00096">
    <property type="entry name" value="zf-C2H2"/>
    <property type="match status" value="3"/>
</dbReference>
<comment type="subcellular location">
    <subcellularLocation>
        <location evidence="1">Nucleus</location>
    </subcellularLocation>
</comment>
<proteinExistence type="predicted"/>
<evidence type="ECO:0000313" key="14">
    <source>
        <dbReference type="Proteomes" id="UP000678393"/>
    </source>
</evidence>
<feature type="region of interest" description="Disordered" evidence="11">
    <location>
        <begin position="716"/>
        <end position="753"/>
    </location>
</feature>
<keyword evidence="4 10" id="KW-0863">Zinc-finger</keyword>
<dbReference type="PANTHER" id="PTHR19818:SF139">
    <property type="entry name" value="PAIR-RULE PROTEIN ODD-PAIRED"/>
    <property type="match status" value="1"/>
</dbReference>
<keyword evidence="9" id="KW-0539">Nucleus</keyword>
<feature type="domain" description="C2H2-type" evidence="12">
    <location>
        <begin position="400"/>
        <end position="427"/>
    </location>
</feature>
<dbReference type="FunFam" id="3.30.160.60:FF:000446">
    <property type="entry name" value="Zinc finger protein"/>
    <property type="match status" value="1"/>
</dbReference>
<evidence type="ECO:0000259" key="12">
    <source>
        <dbReference type="PROSITE" id="PS50157"/>
    </source>
</evidence>
<comment type="caution">
    <text evidence="13">The sequence shown here is derived from an EMBL/GenBank/DDBJ whole genome shotgun (WGS) entry which is preliminary data.</text>
</comment>
<keyword evidence="3" id="KW-0677">Repeat</keyword>
<evidence type="ECO:0000256" key="7">
    <source>
        <dbReference type="ARBA" id="ARBA00023125"/>
    </source>
</evidence>
<evidence type="ECO:0000256" key="11">
    <source>
        <dbReference type="SAM" id="MobiDB-lite"/>
    </source>
</evidence>
<dbReference type="InterPro" id="IPR050329">
    <property type="entry name" value="GLI_C2H2-zinc-finger"/>
</dbReference>
<dbReference type="Gene3D" id="3.30.160.60">
    <property type="entry name" value="Classic Zinc Finger"/>
    <property type="match status" value="3"/>
</dbReference>
<accession>A0A8S3YJW4</accession>
<dbReference type="InterPro" id="IPR013087">
    <property type="entry name" value="Znf_C2H2_type"/>
</dbReference>
<dbReference type="FunFam" id="3.30.160.60:FF:000450">
    <property type="entry name" value="PR domain zinc finger protein 14"/>
    <property type="match status" value="1"/>
</dbReference>
<keyword evidence="5" id="KW-0862">Zinc</keyword>
<dbReference type="GO" id="GO:0008270">
    <property type="term" value="F:zinc ion binding"/>
    <property type="evidence" value="ECO:0007669"/>
    <property type="project" value="UniProtKB-KW"/>
</dbReference>
<feature type="compositionally biased region" description="Polar residues" evidence="11">
    <location>
        <begin position="565"/>
        <end position="580"/>
    </location>
</feature>
<sequence>MSSWRIKPRSRAEQAVLSNMSTPKCSQSSPKDCLTSFCAFRPWLKDSTSQLNSPKTGIHCPSTVTRDGPDLVVDNASVSKRSSAANQETLQQGLLTPLSCYPQQLYSHAALLAPSPSQLPLNIFGSMFQAASHPSLLLATTQAGQASFGFKENIYGYDRETELLLLSHVPENRSQQLTRPPANPGQLVLSSLQYCQQKFFKQRQQQMETDREQHSKQQHCRQQHHLVSPVQHHHQSHLYNSSLAESLLLHRQLSPLAHVTQNLTTVNATIAVTNHDFSSALITPLSPSLSNHVSNLPPSRHAPSRASRSYVVSQNAYDAKGCFQCIKCSKQFSTPHGLEVHVRRTHAGLRPYACHVCGKTFGHEISLSQHMVVHTQERSFRNQQVCDSNCISCVSGEKPYKCSYCSKSFSQSSNLITHCRKHTGFKPFECQQCSRAFQRKVDLRRHRETQHGGESPTHDHQRLSRSPSSAASEHGRQVPVRTSVFASKVTSSALAPSFLASADPGSETPLCTELESTPQRVAMPHAIHRLTPTVGHGCLSPSPPCRNGTRHSPDVTPYKKDWATPGTQTSDWATPGTQTSDWTLSSISPDSGVEFSSTSFKCLNLSSDVHTDQSIDQSNEQLHSCDTGSSPPSHADLSPHVSSCGDNPAKWLVSEGQRSSAEINNNSTTNTDNFRQSSAMRFNGRVTDSNIITNAADRYSVSEECRVRIKDTTFRVSEDDSDSVYSPGSPDIDVISDTEDVPVSNKLEQQSLS</sequence>
<feature type="compositionally biased region" description="Polar residues" evidence="11">
    <location>
        <begin position="612"/>
        <end position="632"/>
    </location>
</feature>